<keyword evidence="2" id="KW-1185">Reference proteome</keyword>
<reference evidence="1" key="2">
    <citation type="journal article" date="2023" name="Int. J. Mol. Sci.">
        <title>De Novo Assembly and Annotation of 11 Diverse Shrub Willow (Salix) Genomes Reveals Novel Gene Organization in Sex-Linked Regions.</title>
        <authorList>
            <person name="Hyden B."/>
            <person name="Feng K."/>
            <person name="Yates T.B."/>
            <person name="Jawdy S."/>
            <person name="Cereghino C."/>
            <person name="Smart L.B."/>
            <person name="Muchero W."/>
        </authorList>
    </citation>
    <scope>NUCLEOTIDE SEQUENCE [LARGE SCALE GENOMIC DNA]</scope>
    <source>
        <tissue evidence="1">Shoot tip</tissue>
    </source>
</reference>
<accession>A0A9Q0SFN3</accession>
<sequence length="103" mass="11751">MMIVDAPPSWILGERTSDRGIALYGMGATAWRFWVIHRLGDHSFNRGWGSINESLQLWPCPYSLAIQLRPTFECKVSGRKKGLGVEIERGRMGHLPGMVWRRP</sequence>
<name>A0A9Q0SFN3_SALVM</name>
<reference evidence="1" key="1">
    <citation type="submission" date="2022-11" db="EMBL/GenBank/DDBJ databases">
        <authorList>
            <person name="Hyden B.L."/>
            <person name="Feng K."/>
            <person name="Yates T."/>
            <person name="Jawdy S."/>
            <person name="Smart L.B."/>
            <person name="Muchero W."/>
        </authorList>
    </citation>
    <scope>NUCLEOTIDE SEQUENCE</scope>
    <source>
        <tissue evidence="1">Shoot tip</tissue>
    </source>
</reference>
<gene>
    <name evidence="1" type="ORF">OIU85_011475</name>
</gene>
<evidence type="ECO:0000313" key="2">
    <source>
        <dbReference type="Proteomes" id="UP001151529"/>
    </source>
</evidence>
<dbReference type="Proteomes" id="UP001151529">
    <property type="component" value="Chromosome 14"/>
</dbReference>
<proteinExistence type="predicted"/>
<dbReference type="EMBL" id="JAPFFL010000016">
    <property type="protein sequence ID" value="KAJ6675315.1"/>
    <property type="molecule type" value="Genomic_DNA"/>
</dbReference>
<dbReference type="AlphaFoldDB" id="A0A9Q0SFN3"/>
<comment type="caution">
    <text evidence="1">The sequence shown here is derived from an EMBL/GenBank/DDBJ whole genome shotgun (WGS) entry which is preliminary data.</text>
</comment>
<evidence type="ECO:0000313" key="1">
    <source>
        <dbReference type="EMBL" id="KAJ6675315.1"/>
    </source>
</evidence>
<protein>
    <submittedName>
        <fullName evidence="1">Uncharacterized protein</fullName>
    </submittedName>
</protein>
<organism evidence="1 2">
    <name type="scientific">Salix viminalis</name>
    <name type="common">Common osier</name>
    <name type="synonym">Basket willow</name>
    <dbReference type="NCBI Taxonomy" id="40686"/>
    <lineage>
        <taxon>Eukaryota</taxon>
        <taxon>Viridiplantae</taxon>
        <taxon>Streptophyta</taxon>
        <taxon>Embryophyta</taxon>
        <taxon>Tracheophyta</taxon>
        <taxon>Spermatophyta</taxon>
        <taxon>Magnoliopsida</taxon>
        <taxon>eudicotyledons</taxon>
        <taxon>Gunneridae</taxon>
        <taxon>Pentapetalae</taxon>
        <taxon>rosids</taxon>
        <taxon>fabids</taxon>
        <taxon>Malpighiales</taxon>
        <taxon>Salicaceae</taxon>
        <taxon>Saliceae</taxon>
        <taxon>Salix</taxon>
    </lineage>
</organism>